<evidence type="ECO:0000313" key="2">
    <source>
        <dbReference type="EMBL" id="KOS19636.1"/>
    </source>
</evidence>
<name>A0A0M8MUG5_ESCWE</name>
<gene>
    <name evidence="2" type="ORF">ESCO_000048</name>
</gene>
<feature type="compositionally biased region" description="Polar residues" evidence="1">
    <location>
        <begin position="52"/>
        <end position="67"/>
    </location>
</feature>
<evidence type="ECO:0000313" key="3">
    <source>
        <dbReference type="Proteomes" id="UP000053831"/>
    </source>
</evidence>
<proteinExistence type="predicted"/>
<dbReference type="EMBL" id="LGSR01000020">
    <property type="protein sequence ID" value="KOS19636.1"/>
    <property type="molecule type" value="Genomic_DNA"/>
</dbReference>
<evidence type="ECO:0000256" key="1">
    <source>
        <dbReference type="SAM" id="MobiDB-lite"/>
    </source>
</evidence>
<dbReference type="OrthoDB" id="3260716at2759"/>
<accession>A0A0M8MUG5</accession>
<feature type="compositionally biased region" description="Gly residues" evidence="1">
    <location>
        <begin position="80"/>
        <end position="90"/>
    </location>
</feature>
<dbReference type="Proteomes" id="UP000053831">
    <property type="component" value="Unassembled WGS sequence"/>
</dbReference>
<sequence>MTAPGHHAEGFHARIHPSEPLTTKGHKPGIMVGNDRIPEFHAETHPPGSAPPQATFQPNPSPENGPTFTYPDEDQSGDFEGAGAGGGGGALDMPGATSRDVYAGMGKPLQGMEGRELSSQLPGKKHTGERTHPHGRRRERAGLAGLAPSAGGGTGGKRGKDPVREHGWDLPEGVEKGMRGKGTDEYPGAEDRVGETAEAVATERPKGLSDEQG</sequence>
<protein>
    <submittedName>
        <fullName evidence="2">Uncharacterized protein</fullName>
    </submittedName>
</protein>
<feature type="region of interest" description="Disordered" evidence="1">
    <location>
        <begin position="1"/>
        <end position="213"/>
    </location>
</feature>
<keyword evidence="3" id="KW-1185">Reference proteome</keyword>
<organism evidence="2 3">
    <name type="scientific">Escovopsis weberi</name>
    <dbReference type="NCBI Taxonomy" id="150374"/>
    <lineage>
        <taxon>Eukaryota</taxon>
        <taxon>Fungi</taxon>
        <taxon>Dikarya</taxon>
        <taxon>Ascomycota</taxon>
        <taxon>Pezizomycotina</taxon>
        <taxon>Sordariomycetes</taxon>
        <taxon>Hypocreomycetidae</taxon>
        <taxon>Hypocreales</taxon>
        <taxon>Hypocreaceae</taxon>
        <taxon>Escovopsis</taxon>
    </lineage>
</organism>
<reference evidence="2 3" key="1">
    <citation type="submission" date="2015-07" db="EMBL/GenBank/DDBJ databases">
        <title>The genome of the fungus Escovopsis weberi, a specialized disease agent of ant agriculture.</title>
        <authorList>
            <person name="de Man T.J."/>
            <person name="Stajich J.E."/>
            <person name="Kubicek C.P."/>
            <person name="Chenthamara K."/>
            <person name="Atanasova L."/>
            <person name="Druzhinina I.S."/>
            <person name="Birnbaum S."/>
            <person name="Barribeau S.M."/>
            <person name="Teiling C."/>
            <person name="Suen G."/>
            <person name="Currie C."/>
            <person name="Gerardo N.M."/>
        </authorList>
    </citation>
    <scope>NUCLEOTIDE SEQUENCE [LARGE SCALE GENOMIC DNA]</scope>
</reference>
<comment type="caution">
    <text evidence="2">The sequence shown here is derived from an EMBL/GenBank/DDBJ whole genome shotgun (WGS) entry which is preliminary data.</text>
</comment>
<dbReference type="AlphaFoldDB" id="A0A0M8MUG5"/>
<feature type="compositionally biased region" description="Basic and acidic residues" evidence="1">
    <location>
        <begin position="1"/>
        <end position="12"/>
    </location>
</feature>
<feature type="compositionally biased region" description="Basic and acidic residues" evidence="1">
    <location>
        <begin position="158"/>
        <end position="213"/>
    </location>
</feature>